<accession>A0A2L0ESL6</accession>
<evidence type="ECO:0000313" key="9">
    <source>
        <dbReference type="EMBL" id="AUX42274.1"/>
    </source>
</evidence>
<evidence type="ECO:0000256" key="1">
    <source>
        <dbReference type="ARBA" id="ARBA00022741"/>
    </source>
</evidence>
<dbReference type="PROSITE" id="PS00676">
    <property type="entry name" value="SIGMA54_INTERACT_2"/>
    <property type="match status" value="1"/>
</dbReference>
<dbReference type="Gene3D" id="3.30.200.20">
    <property type="entry name" value="Phosphorylase Kinase, domain 1"/>
    <property type="match status" value="1"/>
</dbReference>
<sequence length="1555" mass="162180">MHAPRREPFVAHARYEPGEILGQGAQGVVGRVIDREARARELVAKVFRQGAFREDALLGEFALLARLRVPGVVRAHDLGRDERTGAPFLVEEYVAGDDAAAWVQGAPAEGRPARLARVLGGVARTLAALHDAGFVHSDLKPAHVRMRPLGGGGAEAVLLDLGAAVARARAPGGAVAFTSAFAAPELLAGGAPSPASDLYSLGALAWCSAAGRPPGPWRARRPLRDAAPWVQPSVAEVIEALLALHPQDRPPEAREVLRQLGVATAEAGIAVGAPPAPIGRERELEALQKAPSSRVRYITGPSGVGKSHLGRELVTRALLGGRSARYVAFPREADPLLPRLIAFFRGAERAPPFVTPPGDGPPLLLLLDDLDQAPAELRAALDAYRCRPAAPGGAAIEVVATARSAPEGAECVALEPLSDTSFGALCRALGVDDEASLREAAAASGKNPGWLVASLGRVPLTKDTAIERVRGLSAGACATLAAIAIASGALPEALCRPGFGRGGRAAERGGGQPAASGERALCELLAGSLIARREEAAGALYTLSAPALARDLAAALATPEVAEEVAAALLADPGAPASALLSAAAAPCTPARRAELRERAAAQAREAGLRSEEIEALLALGEDAHRRTPGLLCRLERLTRDAGVGAAHPQVVAWLDEAAQRDERVLVLALRRRAEKSARDGDAAAAKEQALAALAAARRLGGGAAEAFALSTLGLVALMRADWGEAEAWLAEAQVKLPSAGESADDVEEVARLHHNAGIVALYRGQVEDAVRTFEASLAVKRSLGDRAGMRSCLMNLGIALGKASRYEEAFRALDEAMRLARSLGQVAGRGWCLSARADIEVRRGDARAAERCIEEAWALAASLPAAIQADLVIARANVALLDGDGGRALAALAALEPGVRASDPLVDARAQVAEAQVYLTKLPAEPRRAARGAILAARRARAAMLAEVEAQALDVLRSARQGARRAPAAAQGARVAQGAPAAAGDAYAGRGMTEAASGEDDALWAWLASVAAAGDGAKAAADSAAEAAVGLARALVRQSGAERALLAVVDEQGRTVAAWGADIDGLEIAEAARRIAPDLAQLALSQAAPVHYQRDVEAPGGRGSRLLLRVGADPASLGARALGASAVAPGPAFPGPPRALVVVEHRFRPACFDAVTGVQAARWASLAGLFLRLFARPGAPDEPRREGPAPARVASPAEPAPDPRRAETTVVPAAPLRRSFPDILGQSPALRRALARLDAAIDSDLPVLLTGETGTGKELFARALHELGPRRSRELVAVNCGAVPDTLFEAELFGHARASFTGAERARPGLLAHAEGGTLFLDELGELPLARQAVLLRALESRRYRPVGSDDERPFDARIVAATNRDLAQAVAERAFRQDLLFRVNAIEIHVPPLRDREGDVPLLLRGYLDRTGAPVEIAPRALAALEAYTWPGNVRELAHLVQRLTALGVRRVELEHLPRAMRANTRRTPAAAERPGAPAGPVPPPAAGRGGSGETRRALAEDDEREPIRRALAETGGNISRAAERLGLTRHGLKKRMVRLGMRAISGSQGKAE</sequence>
<dbReference type="SUPFAM" id="SSF52540">
    <property type="entry name" value="P-loop containing nucleoside triphosphate hydrolases"/>
    <property type="match status" value="2"/>
</dbReference>
<dbReference type="InterPro" id="IPR002078">
    <property type="entry name" value="Sigma_54_int"/>
</dbReference>
<evidence type="ECO:0000313" key="10">
    <source>
        <dbReference type="Proteomes" id="UP000238348"/>
    </source>
</evidence>
<dbReference type="SUPFAM" id="SSF48452">
    <property type="entry name" value="TPR-like"/>
    <property type="match status" value="1"/>
</dbReference>
<keyword evidence="4" id="KW-0238">DNA-binding</keyword>
<dbReference type="InterPro" id="IPR011990">
    <property type="entry name" value="TPR-like_helical_dom_sf"/>
</dbReference>
<dbReference type="InterPro" id="IPR019734">
    <property type="entry name" value="TPR_rpt"/>
</dbReference>
<dbReference type="InterPro" id="IPR009057">
    <property type="entry name" value="Homeodomain-like_sf"/>
</dbReference>
<dbReference type="PANTHER" id="PTHR32071">
    <property type="entry name" value="TRANSCRIPTIONAL REGULATORY PROTEIN"/>
    <property type="match status" value="1"/>
</dbReference>
<dbReference type="RefSeq" id="WP_104981112.1">
    <property type="nucleotide sequence ID" value="NZ_CP012673.1"/>
</dbReference>
<dbReference type="InterPro" id="IPR027417">
    <property type="entry name" value="P-loop_NTPase"/>
</dbReference>
<evidence type="ECO:0000256" key="3">
    <source>
        <dbReference type="ARBA" id="ARBA00023015"/>
    </source>
</evidence>
<dbReference type="Pfam" id="PF25601">
    <property type="entry name" value="AAA_lid_14"/>
    <property type="match status" value="1"/>
</dbReference>
<feature type="compositionally biased region" description="Basic and acidic residues" evidence="6">
    <location>
        <begin position="1496"/>
        <end position="1514"/>
    </location>
</feature>
<dbReference type="GO" id="GO:0043565">
    <property type="term" value="F:sequence-specific DNA binding"/>
    <property type="evidence" value="ECO:0007669"/>
    <property type="project" value="InterPro"/>
</dbReference>
<dbReference type="Gene3D" id="1.25.40.10">
    <property type="entry name" value="Tetratricopeptide repeat domain"/>
    <property type="match status" value="1"/>
</dbReference>
<evidence type="ECO:0000256" key="4">
    <source>
        <dbReference type="ARBA" id="ARBA00023125"/>
    </source>
</evidence>
<dbReference type="PROSITE" id="PS00688">
    <property type="entry name" value="SIGMA54_INTERACT_3"/>
    <property type="match status" value="1"/>
</dbReference>
<name>A0A2L0ESL6_SORCE</name>
<dbReference type="Pfam" id="PF02954">
    <property type="entry name" value="HTH_8"/>
    <property type="match status" value="1"/>
</dbReference>
<dbReference type="Gene3D" id="1.10.510.10">
    <property type="entry name" value="Transferase(Phosphotransferase) domain 1"/>
    <property type="match status" value="1"/>
</dbReference>
<evidence type="ECO:0000259" key="8">
    <source>
        <dbReference type="PROSITE" id="PS50045"/>
    </source>
</evidence>
<feature type="domain" description="Protein kinase" evidence="7">
    <location>
        <begin position="15"/>
        <end position="262"/>
    </location>
</feature>
<keyword evidence="1" id="KW-0547">Nucleotide-binding</keyword>
<feature type="region of interest" description="Disordered" evidence="6">
    <location>
        <begin position="1462"/>
        <end position="1518"/>
    </location>
</feature>
<dbReference type="SMART" id="SM00382">
    <property type="entry name" value="AAA"/>
    <property type="match status" value="2"/>
</dbReference>
<dbReference type="InterPro" id="IPR011009">
    <property type="entry name" value="Kinase-like_dom_sf"/>
</dbReference>
<dbReference type="Gene3D" id="1.10.8.60">
    <property type="match status" value="1"/>
</dbReference>
<dbReference type="Pfam" id="PF00069">
    <property type="entry name" value="Pkinase"/>
    <property type="match status" value="1"/>
</dbReference>
<dbReference type="Gene3D" id="1.10.10.60">
    <property type="entry name" value="Homeodomain-like"/>
    <property type="match status" value="1"/>
</dbReference>
<dbReference type="PROSITE" id="PS50045">
    <property type="entry name" value="SIGMA54_INTERACT_4"/>
    <property type="match status" value="1"/>
</dbReference>
<keyword evidence="3" id="KW-0805">Transcription regulation</keyword>
<dbReference type="InterPro" id="IPR025943">
    <property type="entry name" value="Sigma_54_int_dom_ATP-bd_2"/>
</dbReference>
<gene>
    <name evidence="9" type="ORF">SOCE26_037040</name>
</gene>
<organism evidence="9 10">
    <name type="scientific">Sorangium cellulosum</name>
    <name type="common">Polyangium cellulosum</name>
    <dbReference type="NCBI Taxonomy" id="56"/>
    <lineage>
        <taxon>Bacteria</taxon>
        <taxon>Pseudomonadati</taxon>
        <taxon>Myxococcota</taxon>
        <taxon>Polyangia</taxon>
        <taxon>Polyangiales</taxon>
        <taxon>Polyangiaceae</taxon>
        <taxon>Sorangium</taxon>
    </lineage>
</organism>
<keyword evidence="5" id="KW-0804">Transcription</keyword>
<dbReference type="PROSITE" id="PS00675">
    <property type="entry name" value="SIGMA54_INTERACT_1"/>
    <property type="match status" value="1"/>
</dbReference>
<dbReference type="Pfam" id="PF13424">
    <property type="entry name" value="TPR_12"/>
    <property type="match status" value="1"/>
</dbReference>
<dbReference type="SUPFAM" id="SSF56112">
    <property type="entry name" value="Protein kinase-like (PK-like)"/>
    <property type="match status" value="1"/>
</dbReference>
<dbReference type="SMART" id="SM00220">
    <property type="entry name" value="S_TKc"/>
    <property type="match status" value="1"/>
</dbReference>
<dbReference type="InterPro" id="IPR025944">
    <property type="entry name" value="Sigma_54_int_dom_CS"/>
</dbReference>
<evidence type="ECO:0000259" key="7">
    <source>
        <dbReference type="PROSITE" id="PS50011"/>
    </source>
</evidence>
<dbReference type="InterPro" id="IPR058031">
    <property type="entry name" value="AAA_lid_NorR"/>
</dbReference>
<evidence type="ECO:0000256" key="5">
    <source>
        <dbReference type="ARBA" id="ARBA00023163"/>
    </source>
</evidence>
<dbReference type="FunFam" id="3.40.50.300:FF:000006">
    <property type="entry name" value="DNA-binding transcriptional regulator NtrC"/>
    <property type="match status" value="1"/>
</dbReference>
<dbReference type="InterPro" id="IPR002197">
    <property type="entry name" value="HTH_Fis"/>
</dbReference>
<evidence type="ECO:0008006" key="11">
    <source>
        <dbReference type="Google" id="ProtNLM"/>
    </source>
</evidence>
<dbReference type="Gene3D" id="3.40.50.300">
    <property type="entry name" value="P-loop containing nucleotide triphosphate hydrolases"/>
    <property type="match status" value="1"/>
</dbReference>
<evidence type="ECO:0000256" key="2">
    <source>
        <dbReference type="ARBA" id="ARBA00022840"/>
    </source>
</evidence>
<dbReference type="Proteomes" id="UP000238348">
    <property type="component" value="Chromosome"/>
</dbReference>
<dbReference type="InterPro" id="IPR025662">
    <property type="entry name" value="Sigma_54_int_dom_ATP-bd_1"/>
</dbReference>
<dbReference type="PRINTS" id="PR01590">
    <property type="entry name" value="HTHFIS"/>
</dbReference>
<evidence type="ECO:0000256" key="6">
    <source>
        <dbReference type="SAM" id="MobiDB-lite"/>
    </source>
</evidence>
<protein>
    <recommendedName>
        <fullName evidence="11">Protein kinase</fullName>
    </recommendedName>
</protein>
<dbReference type="GO" id="GO:0006355">
    <property type="term" value="P:regulation of DNA-templated transcription"/>
    <property type="evidence" value="ECO:0007669"/>
    <property type="project" value="InterPro"/>
</dbReference>
<dbReference type="CDD" id="cd00009">
    <property type="entry name" value="AAA"/>
    <property type="match status" value="1"/>
</dbReference>
<dbReference type="CDD" id="cd14014">
    <property type="entry name" value="STKc_PknB_like"/>
    <property type="match status" value="1"/>
</dbReference>
<dbReference type="OrthoDB" id="5483780at2"/>
<proteinExistence type="predicted"/>
<feature type="region of interest" description="Disordered" evidence="6">
    <location>
        <begin position="1181"/>
        <end position="1211"/>
    </location>
</feature>
<dbReference type="SUPFAM" id="SSF46689">
    <property type="entry name" value="Homeodomain-like"/>
    <property type="match status" value="1"/>
</dbReference>
<dbReference type="EMBL" id="CP012673">
    <property type="protein sequence ID" value="AUX42274.1"/>
    <property type="molecule type" value="Genomic_DNA"/>
</dbReference>
<dbReference type="SMART" id="SM00028">
    <property type="entry name" value="TPR"/>
    <property type="match status" value="3"/>
</dbReference>
<dbReference type="GO" id="GO:0005524">
    <property type="term" value="F:ATP binding"/>
    <property type="evidence" value="ECO:0007669"/>
    <property type="project" value="UniProtKB-KW"/>
</dbReference>
<feature type="compositionally biased region" description="Low complexity" evidence="6">
    <location>
        <begin position="1462"/>
        <end position="1479"/>
    </location>
</feature>
<dbReference type="InterPro" id="IPR000719">
    <property type="entry name" value="Prot_kinase_dom"/>
</dbReference>
<dbReference type="Pfam" id="PF00158">
    <property type="entry name" value="Sigma54_activat"/>
    <property type="match status" value="1"/>
</dbReference>
<dbReference type="GO" id="GO:0004672">
    <property type="term" value="F:protein kinase activity"/>
    <property type="evidence" value="ECO:0007669"/>
    <property type="project" value="InterPro"/>
</dbReference>
<dbReference type="PROSITE" id="PS50011">
    <property type="entry name" value="PROTEIN_KINASE_DOM"/>
    <property type="match status" value="1"/>
</dbReference>
<keyword evidence="2" id="KW-0067">ATP-binding</keyword>
<feature type="domain" description="Sigma-54 factor interaction" evidence="8">
    <location>
        <begin position="1224"/>
        <end position="1448"/>
    </location>
</feature>
<reference evidence="9 10" key="1">
    <citation type="submission" date="2015-09" db="EMBL/GenBank/DDBJ databases">
        <title>Sorangium comparison.</title>
        <authorList>
            <person name="Zaburannyi N."/>
            <person name="Bunk B."/>
            <person name="Overmann J."/>
            <person name="Mueller R."/>
        </authorList>
    </citation>
    <scope>NUCLEOTIDE SEQUENCE [LARGE SCALE GENOMIC DNA]</scope>
    <source>
        <strain evidence="9 10">So ce26</strain>
    </source>
</reference>
<dbReference type="InterPro" id="IPR003593">
    <property type="entry name" value="AAA+_ATPase"/>
</dbReference>